<keyword evidence="4 7" id="KW-0812">Transmembrane</keyword>
<protein>
    <submittedName>
        <fullName evidence="9">ABC transporter permease</fullName>
    </submittedName>
</protein>
<evidence type="ECO:0000256" key="6">
    <source>
        <dbReference type="ARBA" id="ARBA00023136"/>
    </source>
</evidence>
<organism evidence="9 10">
    <name type="scientific">Nocardioides luti</name>
    <dbReference type="NCBI Taxonomy" id="2761101"/>
    <lineage>
        <taxon>Bacteria</taxon>
        <taxon>Bacillati</taxon>
        <taxon>Actinomycetota</taxon>
        <taxon>Actinomycetes</taxon>
        <taxon>Propionibacteriales</taxon>
        <taxon>Nocardioidaceae</taxon>
        <taxon>Nocardioides</taxon>
    </lineage>
</organism>
<name>A0A7X0VAF9_9ACTN</name>
<reference evidence="9 10" key="1">
    <citation type="submission" date="2020-08" db="EMBL/GenBank/DDBJ databases">
        <authorList>
            <person name="Seo M.-J."/>
        </authorList>
    </citation>
    <scope>NUCLEOTIDE SEQUENCE [LARGE SCALE GENOMIC DNA]</scope>
    <source>
        <strain evidence="9 10">KIGAM211</strain>
    </source>
</reference>
<keyword evidence="3" id="KW-1003">Cell membrane</keyword>
<proteinExistence type="inferred from homology"/>
<feature type="transmembrane region" description="Helical" evidence="7">
    <location>
        <begin position="101"/>
        <end position="122"/>
    </location>
</feature>
<feature type="transmembrane region" description="Helical" evidence="7">
    <location>
        <begin position="9"/>
        <end position="30"/>
    </location>
</feature>
<comment type="similarity">
    <text evidence="7">Belongs to the binding-protein-dependent transport system permease family.</text>
</comment>
<dbReference type="InterPro" id="IPR035906">
    <property type="entry name" value="MetI-like_sf"/>
</dbReference>
<dbReference type="GO" id="GO:0071916">
    <property type="term" value="F:dipeptide transmembrane transporter activity"/>
    <property type="evidence" value="ECO:0007669"/>
    <property type="project" value="TreeGrafter"/>
</dbReference>
<comment type="subcellular location">
    <subcellularLocation>
        <location evidence="1 7">Cell membrane</location>
        <topology evidence="1 7">Multi-pass membrane protein</topology>
    </subcellularLocation>
</comment>
<dbReference type="Pfam" id="PF19300">
    <property type="entry name" value="BPD_transp_1_N"/>
    <property type="match status" value="1"/>
</dbReference>
<evidence type="ECO:0000256" key="1">
    <source>
        <dbReference type="ARBA" id="ARBA00004651"/>
    </source>
</evidence>
<evidence type="ECO:0000256" key="7">
    <source>
        <dbReference type="RuleBase" id="RU363032"/>
    </source>
</evidence>
<evidence type="ECO:0000256" key="5">
    <source>
        <dbReference type="ARBA" id="ARBA00022989"/>
    </source>
</evidence>
<evidence type="ECO:0000256" key="4">
    <source>
        <dbReference type="ARBA" id="ARBA00022692"/>
    </source>
</evidence>
<feature type="domain" description="ABC transmembrane type-1" evidence="8">
    <location>
        <begin position="95"/>
        <end position="299"/>
    </location>
</feature>
<keyword evidence="5 7" id="KW-1133">Transmembrane helix</keyword>
<comment type="caution">
    <text evidence="9">The sequence shown here is derived from an EMBL/GenBank/DDBJ whole genome shotgun (WGS) entry which is preliminary data.</text>
</comment>
<dbReference type="PROSITE" id="PS50928">
    <property type="entry name" value="ABC_TM1"/>
    <property type="match status" value="1"/>
</dbReference>
<feature type="transmembrane region" description="Helical" evidence="7">
    <location>
        <begin position="175"/>
        <end position="198"/>
    </location>
</feature>
<gene>
    <name evidence="9" type="ORF">H5V45_09470</name>
</gene>
<evidence type="ECO:0000256" key="3">
    <source>
        <dbReference type="ARBA" id="ARBA00022475"/>
    </source>
</evidence>
<evidence type="ECO:0000313" key="9">
    <source>
        <dbReference type="EMBL" id="MBB6627551.1"/>
    </source>
</evidence>
<dbReference type="RefSeq" id="WP_185252698.1">
    <property type="nucleotide sequence ID" value="NZ_JACKXE010000001.1"/>
</dbReference>
<evidence type="ECO:0000259" key="8">
    <source>
        <dbReference type="PROSITE" id="PS50928"/>
    </source>
</evidence>
<feature type="transmembrane region" description="Helical" evidence="7">
    <location>
        <begin position="143"/>
        <end position="163"/>
    </location>
</feature>
<dbReference type="PANTHER" id="PTHR43163:SF6">
    <property type="entry name" value="DIPEPTIDE TRANSPORT SYSTEM PERMEASE PROTEIN DPPB-RELATED"/>
    <property type="match status" value="1"/>
</dbReference>
<feature type="transmembrane region" description="Helical" evidence="7">
    <location>
        <begin position="238"/>
        <end position="260"/>
    </location>
</feature>
<accession>A0A7X0VAF9</accession>
<evidence type="ECO:0000313" key="10">
    <source>
        <dbReference type="Proteomes" id="UP000523955"/>
    </source>
</evidence>
<dbReference type="PANTHER" id="PTHR43163">
    <property type="entry name" value="DIPEPTIDE TRANSPORT SYSTEM PERMEASE PROTEIN DPPB-RELATED"/>
    <property type="match status" value="1"/>
</dbReference>
<keyword evidence="6 7" id="KW-0472">Membrane</keyword>
<dbReference type="SUPFAM" id="SSF161098">
    <property type="entry name" value="MetI-like"/>
    <property type="match status" value="1"/>
</dbReference>
<dbReference type="AlphaFoldDB" id="A0A7X0VAF9"/>
<dbReference type="GO" id="GO:0005886">
    <property type="term" value="C:plasma membrane"/>
    <property type="evidence" value="ECO:0007669"/>
    <property type="project" value="UniProtKB-SubCell"/>
</dbReference>
<sequence length="313" mass="32815">MLGVIGRRLLLAGPLMLIISLVVFVLGSLAPGTVAGAILGPTATADQIAELNAELGTDQPVLVQYWAWLQDALSGDLGTSRVSGRSVVEIISGRLPVTLSLTFGALLIVIVLGTSIGVLAAVRGGFIGRIAEVLAVFARGIPSFWLALIAALVFGVNLGWFPVSGYVPIAESPSAWALSLVLPVAVLGLGEAALVAIVTRAEMLAAMRSDYVRSLRANGYPWKRIVFKHIAKNAGGPVLTMVSLVFVGLLGGTILMEQIFAMPGLGAQMVSATTTHDLPVIQGLTVFYTAMVVLVFLFTDVAIAFLNPKVRSR</sequence>
<dbReference type="EMBL" id="JACKXE010000001">
    <property type="protein sequence ID" value="MBB6627551.1"/>
    <property type="molecule type" value="Genomic_DNA"/>
</dbReference>
<keyword evidence="10" id="KW-1185">Reference proteome</keyword>
<dbReference type="InterPro" id="IPR000515">
    <property type="entry name" value="MetI-like"/>
</dbReference>
<dbReference type="Pfam" id="PF00528">
    <property type="entry name" value="BPD_transp_1"/>
    <property type="match status" value="1"/>
</dbReference>
<feature type="transmembrane region" description="Helical" evidence="7">
    <location>
        <begin position="280"/>
        <end position="306"/>
    </location>
</feature>
<evidence type="ECO:0000256" key="2">
    <source>
        <dbReference type="ARBA" id="ARBA00022448"/>
    </source>
</evidence>
<dbReference type="InterPro" id="IPR045621">
    <property type="entry name" value="BPD_transp_1_N"/>
</dbReference>
<keyword evidence="2 7" id="KW-0813">Transport</keyword>
<dbReference type="Gene3D" id="1.10.3720.10">
    <property type="entry name" value="MetI-like"/>
    <property type="match status" value="1"/>
</dbReference>
<dbReference type="Proteomes" id="UP000523955">
    <property type="component" value="Unassembled WGS sequence"/>
</dbReference>
<dbReference type="CDD" id="cd06261">
    <property type="entry name" value="TM_PBP2"/>
    <property type="match status" value="1"/>
</dbReference>